<reference evidence="2" key="1">
    <citation type="submission" date="2016-01" db="EMBL/GenBank/DDBJ databases">
        <authorList>
            <person name="Mitreva M."/>
            <person name="Pepin K.H."/>
            <person name="Mihindukulasuriya K.A."/>
            <person name="Fulton R."/>
            <person name="Fronick C."/>
            <person name="O'Laughlin M."/>
            <person name="Miner T."/>
            <person name="Herter B."/>
            <person name="Rosa B.A."/>
            <person name="Cordes M."/>
            <person name="Tomlinson C."/>
            <person name="Wollam A."/>
            <person name="Palsikar V.B."/>
            <person name="Mardis E.R."/>
            <person name="Wilson R.K."/>
        </authorList>
    </citation>
    <scope>NUCLEOTIDE SEQUENCE [LARGE SCALE GENOMIC DNA]</scope>
    <source>
        <strain evidence="2">DNF00019</strain>
    </source>
</reference>
<proteinExistence type="predicted"/>
<dbReference type="AlphaFoldDB" id="A0A133XWE3"/>
<gene>
    <name evidence="1" type="ORF">HMPREF3192_00334</name>
</gene>
<dbReference type="EMBL" id="LSCR01000005">
    <property type="protein sequence ID" value="KXB35257.1"/>
    <property type="molecule type" value="Genomic_DNA"/>
</dbReference>
<name>A0A133XWE3_9ACTN</name>
<organism evidence="1 2">
    <name type="scientific">Atopobium deltae</name>
    <dbReference type="NCBI Taxonomy" id="1393034"/>
    <lineage>
        <taxon>Bacteria</taxon>
        <taxon>Bacillati</taxon>
        <taxon>Actinomycetota</taxon>
        <taxon>Coriobacteriia</taxon>
        <taxon>Coriobacteriales</taxon>
        <taxon>Atopobiaceae</taxon>
        <taxon>Atopobium</taxon>
    </lineage>
</organism>
<dbReference type="Gene3D" id="1.25.40.10">
    <property type="entry name" value="Tetratricopeptide repeat domain"/>
    <property type="match status" value="1"/>
</dbReference>
<dbReference type="InterPro" id="IPR011990">
    <property type="entry name" value="TPR-like_helical_dom_sf"/>
</dbReference>
<keyword evidence="2" id="KW-1185">Reference proteome</keyword>
<evidence type="ECO:0000313" key="1">
    <source>
        <dbReference type="EMBL" id="KXB35257.1"/>
    </source>
</evidence>
<dbReference type="PATRIC" id="fig|1393034.3.peg.328"/>
<evidence type="ECO:0000313" key="2">
    <source>
        <dbReference type="Proteomes" id="UP000070675"/>
    </source>
</evidence>
<dbReference type="Proteomes" id="UP000070675">
    <property type="component" value="Unassembled WGS sequence"/>
</dbReference>
<accession>A0A133XWE3</accession>
<dbReference type="STRING" id="1393034.HMPREF3192_00334"/>
<sequence length="322" mass="37372">MKAAMDFWKEYFERVQLDHALHVIPLSKKGNLALADEVRNNPDAYATTPENKAFLALVRLLDRCREEHTQFEAADEEEFTKRRRRWLYDTYQECQRILQIDPQCTDAKTLALLMADGDGEDLFKRMQLHAISTVTRTNVEDGWSNVCDRPSLRARACTARAMFNTARYSQAQACCEALIRSDPADHLGARYTLALCYARLELEEKLEQLEEQFMHAGNAWFSLARLLLFYKLDRMRAARRALLSFMHTYEAGPFLLFTPIFVDTYLLDRPSFEQQSFEEVAIAIHEAESMLADTPDLVVWAQQHEDFMQQAKKFAQNEGFDD</sequence>
<protein>
    <recommendedName>
        <fullName evidence="3">Tetratricopeptide repeat protein</fullName>
    </recommendedName>
</protein>
<dbReference type="SUPFAM" id="SSF48452">
    <property type="entry name" value="TPR-like"/>
    <property type="match status" value="1"/>
</dbReference>
<evidence type="ECO:0008006" key="3">
    <source>
        <dbReference type="Google" id="ProtNLM"/>
    </source>
</evidence>
<comment type="caution">
    <text evidence="1">The sequence shown here is derived from an EMBL/GenBank/DDBJ whole genome shotgun (WGS) entry which is preliminary data.</text>
</comment>